<proteinExistence type="predicted"/>
<dbReference type="SUPFAM" id="SSF52242">
    <property type="entry name" value="Cobalamin (vitamin B12)-binding domain"/>
    <property type="match status" value="1"/>
</dbReference>
<dbReference type="PROSITE" id="PS51918">
    <property type="entry name" value="RADICAL_SAM"/>
    <property type="match status" value="1"/>
</dbReference>
<dbReference type="SFLD" id="SFLDS00029">
    <property type="entry name" value="Radical_SAM"/>
    <property type="match status" value="1"/>
</dbReference>
<keyword evidence="4" id="KW-0408">Iron</keyword>
<dbReference type="Proteomes" id="UP000199520">
    <property type="component" value="Unassembled WGS sequence"/>
</dbReference>
<keyword evidence="5" id="KW-0411">Iron-sulfur</keyword>
<keyword evidence="3" id="KW-0479">Metal-binding</keyword>
<evidence type="ECO:0000259" key="7">
    <source>
        <dbReference type="PROSITE" id="PS51918"/>
    </source>
</evidence>
<dbReference type="InterPro" id="IPR025288">
    <property type="entry name" value="DUF4080"/>
</dbReference>
<evidence type="ECO:0000256" key="5">
    <source>
        <dbReference type="ARBA" id="ARBA00023014"/>
    </source>
</evidence>
<dbReference type="CDD" id="cd02068">
    <property type="entry name" value="radical_SAM_B12_BD"/>
    <property type="match status" value="1"/>
</dbReference>
<dbReference type="PANTHER" id="PTHR43409">
    <property type="entry name" value="ANAEROBIC MAGNESIUM-PROTOPORPHYRIN IX MONOMETHYL ESTER CYCLASE-RELATED"/>
    <property type="match status" value="1"/>
</dbReference>
<evidence type="ECO:0000313" key="8">
    <source>
        <dbReference type="EMBL" id="SFL33353.1"/>
    </source>
</evidence>
<dbReference type="OrthoDB" id="9801424at2"/>
<dbReference type="InterPro" id="IPR023404">
    <property type="entry name" value="rSAM_horseshoe"/>
</dbReference>
<dbReference type="InterPro" id="IPR036724">
    <property type="entry name" value="Cobalamin-bd_sf"/>
</dbReference>
<evidence type="ECO:0000256" key="2">
    <source>
        <dbReference type="ARBA" id="ARBA00022691"/>
    </source>
</evidence>
<dbReference type="Gene3D" id="3.80.30.20">
    <property type="entry name" value="tm_1862 like domain"/>
    <property type="match status" value="1"/>
</dbReference>
<dbReference type="AlphaFoldDB" id="A0A1I4GV78"/>
<reference evidence="9" key="1">
    <citation type="submission" date="2016-10" db="EMBL/GenBank/DDBJ databases">
        <authorList>
            <person name="Varghese N."/>
            <person name="Submissions S."/>
        </authorList>
    </citation>
    <scope>NUCLEOTIDE SEQUENCE [LARGE SCALE GENOMIC DNA]</scope>
    <source>
        <strain evidence="9">DSM 13327</strain>
    </source>
</reference>
<organism evidence="8 9">
    <name type="scientific">Pelosinus propionicus DSM 13327</name>
    <dbReference type="NCBI Taxonomy" id="1123291"/>
    <lineage>
        <taxon>Bacteria</taxon>
        <taxon>Bacillati</taxon>
        <taxon>Bacillota</taxon>
        <taxon>Negativicutes</taxon>
        <taxon>Selenomonadales</taxon>
        <taxon>Sporomusaceae</taxon>
        <taxon>Pelosinus</taxon>
    </lineage>
</organism>
<dbReference type="InterPro" id="IPR051198">
    <property type="entry name" value="BchE-like"/>
</dbReference>
<comment type="cofactor">
    <cofactor evidence="1">
        <name>[4Fe-4S] cluster</name>
        <dbReference type="ChEBI" id="CHEBI:49883"/>
    </cofactor>
</comment>
<dbReference type="InterPro" id="IPR007197">
    <property type="entry name" value="rSAM"/>
</dbReference>
<accession>A0A1I4GV78</accession>
<name>A0A1I4GV78_9FIRM</name>
<evidence type="ECO:0000259" key="6">
    <source>
        <dbReference type="PROSITE" id="PS51332"/>
    </source>
</evidence>
<dbReference type="SUPFAM" id="SSF102114">
    <property type="entry name" value="Radical SAM enzymes"/>
    <property type="match status" value="1"/>
</dbReference>
<sequence length="590" mass="69184">MKVVLSTLNAKYIHSSLALKYLKKTCNTVNSEIVVKEYTINNDLLVILSDIYSEKPHIIGLACYIWNIDMTLKLAGLLKKVLPEVVIILGGPEVSYDPLDVMKRNIEIDYVVQGEGEDILRTLLTALTSNTTVHSIEGLSFRQKEEIIVGKPQVIGNLNAIPFPYGDSDMDQLKDKIIYYESARGCPFSCQYCLSSATSGVRFLHLNRVYKELEFFIKHNVRQVKFVDRTFNAKKEHYLPILRYLAKQDCPTNFHFEIAVDLLDDEVLNFLKDVPVGRFQFEIGIQSTYKPTLNKISRYNNWSKIVEHVTRIISNENIHVHLDLIVGLPYENYNQFGESFNDVYQLRPHMLQIGFLKMLKGAGLRNFANECGYVFLDEAPYEVLSNDNLTYGEVRKLKIVEEVFNQVYNTGRFKYTLDFLIRLHGGNAFRFYHDLSTYWEEEQLHLVAHSNKSIFKYLLDFCSIHHEHERSVCQEFLKFDALMNEKGKLQPEFLPWNQDQWMEEKNQFWRNANVVCNYIPDYIFTTWRDLKKKYHIEVFSIDLLEYIKQPGQISYRKTPVLFSYEQDRTQYQYIACDDFKNIEGRDYHAL</sequence>
<dbReference type="Pfam" id="PF02310">
    <property type="entry name" value="B12-binding"/>
    <property type="match status" value="1"/>
</dbReference>
<evidence type="ECO:0000256" key="4">
    <source>
        <dbReference type="ARBA" id="ARBA00023004"/>
    </source>
</evidence>
<evidence type="ECO:0000313" key="9">
    <source>
        <dbReference type="Proteomes" id="UP000199520"/>
    </source>
</evidence>
<feature type="domain" description="Radical SAM core" evidence="7">
    <location>
        <begin position="172"/>
        <end position="402"/>
    </location>
</feature>
<dbReference type="Pfam" id="PF13311">
    <property type="entry name" value="DUF4080"/>
    <property type="match status" value="1"/>
</dbReference>
<keyword evidence="2" id="KW-0949">S-adenosyl-L-methionine</keyword>
<keyword evidence="9" id="KW-1185">Reference proteome</keyword>
<gene>
    <name evidence="8" type="ORF">SAMN04490355_1001206</name>
</gene>
<dbReference type="GO" id="GO:0046872">
    <property type="term" value="F:metal ion binding"/>
    <property type="evidence" value="ECO:0007669"/>
    <property type="project" value="UniProtKB-KW"/>
</dbReference>
<protein>
    <submittedName>
        <fullName evidence="8">Radical SAM superfamily enzyme YgiQ, UPF0313 family</fullName>
    </submittedName>
</protein>
<dbReference type="GO" id="GO:0005829">
    <property type="term" value="C:cytosol"/>
    <property type="evidence" value="ECO:0007669"/>
    <property type="project" value="TreeGrafter"/>
</dbReference>
<dbReference type="PROSITE" id="PS51332">
    <property type="entry name" value="B12_BINDING"/>
    <property type="match status" value="1"/>
</dbReference>
<dbReference type="Pfam" id="PF04055">
    <property type="entry name" value="Radical_SAM"/>
    <property type="match status" value="1"/>
</dbReference>
<dbReference type="InterPro" id="IPR006158">
    <property type="entry name" value="Cobalamin-bd"/>
</dbReference>
<dbReference type="SFLD" id="SFLDG01123">
    <property type="entry name" value="methyltransferase_(Class_B)"/>
    <property type="match status" value="1"/>
</dbReference>
<dbReference type="InterPro" id="IPR058240">
    <property type="entry name" value="rSAM_sf"/>
</dbReference>
<dbReference type="EMBL" id="FOTS01000001">
    <property type="protein sequence ID" value="SFL33353.1"/>
    <property type="molecule type" value="Genomic_DNA"/>
</dbReference>
<dbReference type="SFLD" id="SFLDG01082">
    <property type="entry name" value="B12-binding_domain_containing"/>
    <property type="match status" value="1"/>
</dbReference>
<dbReference type="GO" id="GO:0051539">
    <property type="term" value="F:4 iron, 4 sulfur cluster binding"/>
    <property type="evidence" value="ECO:0007669"/>
    <property type="project" value="UniProtKB-KW"/>
</dbReference>
<evidence type="ECO:0000256" key="3">
    <source>
        <dbReference type="ARBA" id="ARBA00022723"/>
    </source>
</evidence>
<dbReference type="Gene3D" id="3.40.50.280">
    <property type="entry name" value="Cobalamin-binding domain"/>
    <property type="match status" value="1"/>
</dbReference>
<dbReference type="GO" id="GO:0031419">
    <property type="term" value="F:cobalamin binding"/>
    <property type="evidence" value="ECO:0007669"/>
    <property type="project" value="InterPro"/>
</dbReference>
<dbReference type="InterPro" id="IPR006638">
    <property type="entry name" value="Elp3/MiaA/NifB-like_rSAM"/>
</dbReference>
<evidence type="ECO:0000256" key="1">
    <source>
        <dbReference type="ARBA" id="ARBA00001966"/>
    </source>
</evidence>
<dbReference type="GO" id="GO:0003824">
    <property type="term" value="F:catalytic activity"/>
    <property type="evidence" value="ECO:0007669"/>
    <property type="project" value="InterPro"/>
</dbReference>
<dbReference type="SMART" id="SM00729">
    <property type="entry name" value="Elp3"/>
    <property type="match status" value="1"/>
</dbReference>
<dbReference type="STRING" id="1123291.SAMN04490355_1001206"/>
<feature type="domain" description="B12-binding" evidence="6">
    <location>
        <begin position="1"/>
        <end position="134"/>
    </location>
</feature>
<dbReference type="RefSeq" id="WP_090932068.1">
    <property type="nucleotide sequence ID" value="NZ_FOTS01000001.1"/>
</dbReference>
<dbReference type="PANTHER" id="PTHR43409:SF16">
    <property type="entry name" value="SLR0320 PROTEIN"/>
    <property type="match status" value="1"/>
</dbReference>
<dbReference type="InterPro" id="IPR034466">
    <property type="entry name" value="Methyltransferase_Class_B"/>
</dbReference>